<feature type="compositionally biased region" description="Basic and acidic residues" evidence="1">
    <location>
        <begin position="812"/>
        <end position="822"/>
    </location>
</feature>
<feature type="compositionally biased region" description="Polar residues" evidence="1">
    <location>
        <begin position="602"/>
        <end position="620"/>
    </location>
</feature>
<feature type="compositionally biased region" description="Low complexity" evidence="1">
    <location>
        <begin position="95"/>
        <end position="116"/>
    </location>
</feature>
<feature type="region of interest" description="Disordered" evidence="1">
    <location>
        <begin position="1"/>
        <end position="192"/>
    </location>
</feature>
<feature type="compositionally biased region" description="Low complexity" evidence="1">
    <location>
        <begin position="409"/>
        <end position="419"/>
    </location>
</feature>
<feature type="region of interest" description="Disordered" evidence="1">
    <location>
        <begin position="806"/>
        <end position="828"/>
    </location>
</feature>
<feature type="compositionally biased region" description="Polar residues" evidence="1">
    <location>
        <begin position="207"/>
        <end position="219"/>
    </location>
</feature>
<feature type="compositionally biased region" description="Low complexity" evidence="1">
    <location>
        <begin position="362"/>
        <end position="381"/>
    </location>
</feature>
<organism evidence="2 3">
    <name type="scientific">Candida metapsilosis</name>
    <dbReference type="NCBI Taxonomy" id="273372"/>
    <lineage>
        <taxon>Eukaryota</taxon>
        <taxon>Fungi</taxon>
        <taxon>Dikarya</taxon>
        <taxon>Ascomycota</taxon>
        <taxon>Saccharomycotina</taxon>
        <taxon>Pichiomycetes</taxon>
        <taxon>Debaryomycetaceae</taxon>
        <taxon>Candida/Lodderomyces clade</taxon>
        <taxon>Candida</taxon>
    </lineage>
</organism>
<evidence type="ECO:0000256" key="1">
    <source>
        <dbReference type="SAM" id="MobiDB-lite"/>
    </source>
</evidence>
<proteinExistence type="predicted"/>
<dbReference type="RefSeq" id="XP_067546244.1">
    <property type="nucleotide sequence ID" value="XM_067693866.1"/>
</dbReference>
<reference evidence="2 3" key="1">
    <citation type="submission" date="2020-12" db="EMBL/GenBank/DDBJ databases">
        <title>Effect of drift, selection, and recombination on the evolution of hybrid genomes in Candida yeast pathogens.</title>
        <authorList>
            <person name="Mixao V."/>
            <person name="Ksiezopolska E."/>
            <person name="Saus E."/>
            <person name="Boekhout T."/>
            <person name="Gacser A."/>
            <person name="Gabaldon T."/>
        </authorList>
    </citation>
    <scope>NUCLEOTIDE SEQUENCE [LARGE SCALE GENOMIC DNA]</scope>
    <source>
        <strain evidence="2 3">BP57</strain>
    </source>
</reference>
<comment type="caution">
    <text evidence="2">The sequence shown here is derived from an EMBL/GenBank/DDBJ whole genome shotgun (WGS) entry which is preliminary data.</text>
</comment>
<dbReference type="GeneID" id="93653390"/>
<feature type="compositionally biased region" description="Polar residues" evidence="1">
    <location>
        <begin position="332"/>
        <end position="341"/>
    </location>
</feature>
<feature type="region of interest" description="Disordered" evidence="1">
    <location>
        <begin position="207"/>
        <end position="255"/>
    </location>
</feature>
<feature type="compositionally biased region" description="Polar residues" evidence="1">
    <location>
        <begin position="1"/>
        <end position="13"/>
    </location>
</feature>
<name>A0A8H8D8I4_9ASCO</name>
<feature type="compositionally biased region" description="Polar residues" evidence="1">
    <location>
        <begin position="277"/>
        <end position="300"/>
    </location>
</feature>
<dbReference type="EMBL" id="JAEOAQ010000007">
    <property type="protein sequence ID" value="KAG5417128.1"/>
    <property type="molecule type" value="Genomic_DNA"/>
</dbReference>
<feature type="compositionally biased region" description="Polar residues" evidence="1">
    <location>
        <begin position="426"/>
        <end position="458"/>
    </location>
</feature>
<feature type="region of interest" description="Disordered" evidence="1">
    <location>
        <begin position="277"/>
        <end position="497"/>
    </location>
</feature>
<feature type="compositionally biased region" description="Low complexity" evidence="1">
    <location>
        <begin position="301"/>
        <end position="322"/>
    </location>
</feature>
<feature type="compositionally biased region" description="Polar residues" evidence="1">
    <location>
        <begin position="522"/>
        <end position="535"/>
    </location>
</feature>
<sequence>MATNHASHLASPTPSTPPHGRQTKNVASPSNPSSPVREKNSHSFGHVPSLADDDIKSIISSPKLSPDQLKSIYKNPLARRMHVVTSSPSNDKYVIPIPLTLRLPPRLSNPQGQPNSSGPPSPQTHLSPTKPKRQTLIYTSHGYEKIDVSSASEDEQDEPLRPPVPDKPSLAKKAQPPSVAKNKTKYSKMAFSNKEPDELSMIEEMSNFGSRNSSVTGSKNKGLKHESSKKLPNLPTEIEEPEMNDPNGDAAVSNIYSRNPDQLAGVKIQQMIPSNRAISQTAVPQNYSPRSSHSRCLSETSQVSSVSSFSSAGAFGLASSAQKPRSPVRQLVIQQGTQFKSPQLPVADTSYKPQHINERLASDSSQSSTSSSNSWNSLQQSVDISLNRESEESNEHNPDKGSIRGKINSESLWSDVSSSDGEESATETSPLNITRQNTGATSTSIKSPVDSQPQTQENTDFEHNGAGVAFDFPNNSKNITNSKSLKQKSVDEDAKSAKSRFSFYSNGQIEIPDLTNGKVMDQYSSKTPSSYNETVFSDRHTETSVSDTEQEEHQTRKIRVPSRDALLHFEQQCQLYSNGDESDNEIPSKSSTLYATPAISKTAPNLQFNSTQPNSNTTSPARHRRGKSMYNIDFNSLETPRQEERPLHQKSKSTDFNTGMNAYTGGPRSGLRDDTFLRKKSSHESKNAAVPEKLNIQVAEPPKAVNYAVDFKVNNTNDCEFGNKHSTPRSLDNLHTSKVRRNTPKRAPSSVYSSEKDSSDNESVTIDLTDDKYQVVTIQRSDSTVSYRSVTEKHKGKEVEVILLDDDEEDGERSSESRRAEYDETDDELSSIYSKYRNNSWLFGPSSSSNSEASYDARSQNSNLIVKQKSMERPERVQHLRSLTTAGRIVHELNLKRSNTTTQSKPSSSGNKDKERKAPTSSLKNHKNRASTSYFDDKYFDYAMNGNYNFHSFMNERIN</sequence>
<accession>A0A8H8D8I4</accession>
<feature type="region of interest" description="Disordered" evidence="1">
    <location>
        <begin position="890"/>
        <end position="928"/>
    </location>
</feature>
<feature type="region of interest" description="Disordered" evidence="1">
    <location>
        <begin position="719"/>
        <end position="765"/>
    </location>
</feature>
<feature type="compositionally biased region" description="Basic and acidic residues" evidence="1">
    <location>
        <begin position="551"/>
        <end position="567"/>
    </location>
</feature>
<feature type="compositionally biased region" description="Polar residues" evidence="1">
    <location>
        <begin position="473"/>
        <end position="484"/>
    </location>
</feature>
<dbReference type="AlphaFoldDB" id="A0A8H8D8I4"/>
<feature type="region of interest" description="Disordered" evidence="1">
    <location>
        <begin position="520"/>
        <end position="674"/>
    </location>
</feature>
<dbReference type="OrthoDB" id="4089867at2759"/>
<gene>
    <name evidence="2" type="ORF">I9W82_004761</name>
</gene>
<protein>
    <submittedName>
        <fullName evidence="2">Uncharacterized protein</fullName>
    </submittedName>
</protein>
<feature type="compositionally biased region" description="Polar residues" evidence="1">
    <location>
        <begin position="896"/>
        <end position="910"/>
    </location>
</feature>
<evidence type="ECO:0000313" key="3">
    <source>
        <dbReference type="Proteomes" id="UP000669133"/>
    </source>
</evidence>
<dbReference type="Proteomes" id="UP000669133">
    <property type="component" value="Unassembled WGS sequence"/>
</dbReference>
<evidence type="ECO:0000313" key="2">
    <source>
        <dbReference type="EMBL" id="KAG5417128.1"/>
    </source>
</evidence>
<feature type="compositionally biased region" description="Low complexity" evidence="1">
    <location>
        <begin position="57"/>
        <end position="67"/>
    </location>
</feature>
<feature type="compositionally biased region" description="Polar residues" evidence="1">
    <location>
        <begin position="571"/>
        <end position="594"/>
    </location>
</feature>
<feature type="compositionally biased region" description="Polar residues" evidence="1">
    <location>
        <begin position="719"/>
        <end position="736"/>
    </location>
</feature>
<keyword evidence="3" id="KW-1185">Reference proteome</keyword>
<feature type="compositionally biased region" description="Basic and acidic residues" evidence="1">
    <location>
        <begin position="386"/>
        <end position="402"/>
    </location>
</feature>